<reference evidence="3 4" key="1">
    <citation type="submission" date="2016-06" db="EMBL/GenBank/DDBJ databases">
        <authorList>
            <person name="Kjaerup R.B."/>
            <person name="Dalgaard T.S."/>
            <person name="Juul-Madsen H.R."/>
        </authorList>
    </citation>
    <scope>NUCLEOTIDE SEQUENCE [LARGE SCALE GENOMIC DNA]</scope>
    <source>
        <strain evidence="3 4">Pb300</strain>
    </source>
</reference>
<sequence length="234" mass="26268">MRGASERLHETWKSSELSADVEELLSNPGSTTMGPLLDRTHWIIELTNFHPVQKLEIQTLRQITLQSIEKRVKLHDVGQATGGELRVKLPFQTPHLLDMYFAYTHSWFPIVANHNILRTTYQYSAPSFQIERSTIGSGNHASLWPILSNTTSQISPSTEVNSTVLASFKDALQEAEEFYSIARSLIPHERGSFEIGHVHALSLLALVNIGFGDWTVAWFLCGQATSVSIDMVHQ</sequence>
<evidence type="ECO:0000259" key="2">
    <source>
        <dbReference type="Pfam" id="PF04082"/>
    </source>
</evidence>
<dbReference type="AlphaFoldDB" id="A0A1D2JBF8"/>
<gene>
    <name evidence="3" type="ORF">ACO22_05056</name>
</gene>
<dbReference type="GO" id="GO:0045944">
    <property type="term" value="P:positive regulation of transcription by RNA polymerase II"/>
    <property type="evidence" value="ECO:0007669"/>
    <property type="project" value="TreeGrafter"/>
</dbReference>
<dbReference type="InterPro" id="IPR052783">
    <property type="entry name" value="Metabolic/Drug-Res_Regulator"/>
</dbReference>
<dbReference type="PANTHER" id="PTHR47655">
    <property type="entry name" value="QUINIC ACID UTILIZATION ACTIVATOR"/>
    <property type="match status" value="1"/>
</dbReference>
<dbReference type="Pfam" id="PF04082">
    <property type="entry name" value="Fungal_trans"/>
    <property type="match status" value="1"/>
</dbReference>
<feature type="domain" description="Xylanolytic transcriptional activator regulatory" evidence="2">
    <location>
        <begin position="97"/>
        <end position="231"/>
    </location>
</feature>
<dbReference type="GO" id="GO:0006351">
    <property type="term" value="P:DNA-templated transcription"/>
    <property type="evidence" value="ECO:0007669"/>
    <property type="project" value="InterPro"/>
</dbReference>
<dbReference type="EMBL" id="LZYO01000213">
    <property type="protein sequence ID" value="ODH25821.1"/>
    <property type="molecule type" value="Genomic_DNA"/>
</dbReference>
<organism evidence="3 4">
    <name type="scientific">Paracoccidioides brasiliensis</name>
    <dbReference type="NCBI Taxonomy" id="121759"/>
    <lineage>
        <taxon>Eukaryota</taxon>
        <taxon>Fungi</taxon>
        <taxon>Dikarya</taxon>
        <taxon>Ascomycota</taxon>
        <taxon>Pezizomycotina</taxon>
        <taxon>Eurotiomycetes</taxon>
        <taxon>Eurotiomycetidae</taxon>
        <taxon>Onygenales</taxon>
        <taxon>Ajellomycetaceae</taxon>
        <taxon>Paracoccidioides</taxon>
    </lineage>
</organism>
<evidence type="ECO:0000256" key="1">
    <source>
        <dbReference type="ARBA" id="ARBA00023242"/>
    </source>
</evidence>
<evidence type="ECO:0000313" key="4">
    <source>
        <dbReference type="Proteomes" id="UP000242814"/>
    </source>
</evidence>
<keyword evidence="1" id="KW-0539">Nucleus</keyword>
<accession>A0A1D2JBF8</accession>
<dbReference type="GO" id="GO:0003700">
    <property type="term" value="F:DNA-binding transcription factor activity"/>
    <property type="evidence" value="ECO:0007669"/>
    <property type="project" value="TreeGrafter"/>
</dbReference>
<comment type="caution">
    <text evidence="3">The sequence shown here is derived from an EMBL/GenBank/DDBJ whole genome shotgun (WGS) entry which is preliminary data.</text>
</comment>
<dbReference type="PANTHER" id="PTHR47655:SF1">
    <property type="entry name" value="ZN(II)2CYS6 TRANSCRIPTION FACTOR (EUROFUNG)"/>
    <property type="match status" value="1"/>
</dbReference>
<evidence type="ECO:0000313" key="3">
    <source>
        <dbReference type="EMBL" id="ODH25821.1"/>
    </source>
</evidence>
<dbReference type="GO" id="GO:0003677">
    <property type="term" value="F:DNA binding"/>
    <property type="evidence" value="ECO:0007669"/>
    <property type="project" value="InterPro"/>
</dbReference>
<dbReference type="InterPro" id="IPR007219">
    <property type="entry name" value="XnlR_reg_dom"/>
</dbReference>
<name>A0A1D2JBF8_PARBR</name>
<protein>
    <recommendedName>
        <fullName evidence="2">Xylanolytic transcriptional activator regulatory domain-containing protein</fullName>
    </recommendedName>
</protein>
<proteinExistence type="predicted"/>
<dbReference type="CDD" id="cd12148">
    <property type="entry name" value="fungal_TF_MHR"/>
    <property type="match status" value="1"/>
</dbReference>
<dbReference type="GO" id="GO:0008270">
    <property type="term" value="F:zinc ion binding"/>
    <property type="evidence" value="ECO:0007669"/>
    <property type="project" value="InterPro"/>
</dbReference>
<dbReference type="Proteomes" id="UP000242814">
    <property type="component" value="Unassembled WGS sequence"/>
</dbReference>